<dbReference type="Proteomes" id="UP000054618">
    <property type="component" value="Unassembled WGS sequence"/>
</dbReference>
<dbReference type="PANTHER" id="PTHR39624:SF2">
    <property type="entry name" value="OSMC-LIKE PROTEIN"/>
    <property type="match status" value="1"/>
</dbReference>
<evidence type="ECO:0000259" key="1">
    <source>
        <dbReference type="Pfam" id="PF12146"/>
    </source>
</evidence>
<protein>
    <submittedName>
        <fullName evidence="2">Alpha/beta superfamily hydrolase</fullName>
    </submittedName>
</protein>
<dbReference type="InterPro" id="IPR029058">
    <property type="entry name" value="AB_hydrolase_fold"/>
</dbReference>
<name>A0A0W0Y6Y0_9GAMM</name>
<accession>A0A0W0Y6Y0</accession>
<dbReference type="PATRIC" id="fig|45073.5.peg.1259"/>
<dbReference type="PANTHER" id="PTHR39624">
    <property type="entry name" value="PROTEIN INVOLVED IN RIMO-MEDIATED BETA-METHYLTHIOLATION OF RIBOSOMAL PROTEIN S12 YCAO"/>
    <property type="match status" value="1"/>
</dbReference>
<dbReference type="InterPro" id="IPR036102">
    <property type="entry name" value="OsmC/Ohrsf"/>
</dbReference>
<proteinExistence type="predicted"/>
<dbReference type="InterPro" id="IPR022742">
    <property type="entry name" value="Hydrolase_4"/>
</dbReference>
<comment type="caution">
    <text evidence="2">The sequence shown here is derived from an EMBL/GenBank/DDBJ whole genome shotgun (WGS) entry which is preliminary data.</text>
</comment>
<dbReference type="OrthoDB" id="9789573at2"/>
<dbReference type="Pfam" id="PF02566">
    <property type="entry name" value="OsmC"/>
    <property type="match status" value="1"/>
</dbReference>
<dbReference type="GO" id="GO:0016787">
    <property type="term" value="F:hydrolase activity"/>
    <property type="evidence" value="ECO:0007669"/>
    <property type="project" value="UniProtKB-KW"/>
</dbReference>
<dbReference type="Gene3D" id="3.40.50.1820">
    <property type="entry name" value="alpha/beta hydrolase"/>
    <property type="match status" value="1"/>
</dbReference>
<evidence type="ECO:0000313" key="3">
    <source>
        <dbReference type="Proteomes" id="UP000054618"/>
    </source>
</evidence>
<evidence type="ECO:0000313" key="2">
    <source>
        <dbReference type="EMBL" id="KTD52350.1"/>
    </source>
</evidence>
<feature type="domain" description="Serine aminopeptidase S33" evidence="1">
    <location>
        <begin position="51"/>
        <end position="245"/>
    </location>
</feature>
<dbReference type="AlphaFoldDB" id="A0A0W0Y6Y0"/>
<dbReference type="STRING" id="45073.Lqui_1194"/>
<sequence length="412" mass="45850">MNLVTASKPVSFINKNGIRLKGILEQPLIASKTYAIYAHCFTCTKSSLAAVRVSKALAQQGINVLRFDFAGLGQSEGNFSESNFTSNLDDLIAAFHFLGQEFHTPQILIGHSLGGAAVLAALNQLPDIKVVITIGAPAYAAHVVHNFNDKISEIEKNGQADVLLGGRKLTLTRQFLNDLAQYHCVERLAKNKAALLVCHSPVDTTVSIEHAEQIFKAAKHPKSFLSLGDADHLVTQQKDADFLARMIAGWSMRWVNIENEPQLVDNQNQVIVSESHQSKFQQIIDWQGQQLIADEPIESGGKNTGPGPYDYLLMALGACTSMTLRLYADHKQIPLQHVSVRLNHKKEHIRDCEDFENKNKVLDHIFKQLQISGPLTDEQVRRLEEIAERCPVHRTLMGEIIITSEVLRKDLE</sequence>
<dbReference type="InterPro" id="IPR015946">
    <property type="entry name" value="KH_dom-like_a/b"/>
</dbReference>
<reference evidence="2 3" key="1">
    <citation type="submission" date="2015-11" db="EMBL/GenBank/DDBJ databases">
        <title>Genomic analysis of 38 Legionella species identifies large and diverse effector repertoires.</title>
        <authorList>
            <person name="Burstein D."/>
            <person name="Amaro F."/>
            <person name="Zusman T."/>
            <person name="Lifshitz Z."/>
            <person name="Cohen O."/>
            <person name="Gilbert J.A."/>
            <person name="Pupko T."/>
            <person name="Shuman H.A."/>
            <person name="Segal G."/>
        </authorList>
    </citation>
    <scope>NUCLEOTIDE SEQUENCE [LARGE SCALE GENOMIC DNA]</scope>
    <source>
        <strain evidence="2 3">CDC#1442-AUS-E</strain>
    </source>
</reference>
<dbReference type="SUPFAM" id="SSF82784">
    <property type="entry name" value="OsmC-like"/>
    <property type="match status" value="1"/>
</dbReference>
<keyword evidence="3" id="KW-1185">Reference proteome</keyword>
<dbReference type="Gene3D" id="3.30.300.20">
    <property type="match status" value="1"/>
</dbReference>
<dbReference type="InterPro" id="IPR003718">
    <property type="entry name" value="OsmC/Ohr_fam"/>
</dbReference>
<organism evidence="2 3">
    <name type="scientific">Legionella quinlivanii</name>
    <dbReference type="NCBI Taxonomy" id="45073"/>
    <lineage>
        <taxon>Bacteria</taxon>
        <taxon>Pseudomonadati</taxon>
        <taxon>Pseudomonadota</taxon>
        <taxon>Gammaproteobacteria</taxon>
        <taxon>Legionellales</taxon>
        <taxon>Legionellaceae</taxon>
        <taxon>Legionella</taxon>
    </lineage>
</organism>
<dbReference type="ESTHER" id="9gamm-a0a0w0y6y0">
    <property type="family name" value="Est-OsmC"/>
</dbReference>
<dbReference type="EMBL" id="LNYS01000006">
    <property type="protein sequence ID" value="KTD52350.1"/>
    <property type="molecule type" value="Genomic_DNA"/>
</dbReference>
<dbReference type="SUPFAM" id="SSF53474">
    <property type="entry name" value="alpha/beta-Hydrolases"/>
    <property type="match status" value="1"/>
</dbReference>
<dbReference type="Pfam" id="PF12146">
    <property type="entry name" value="Hydrolase_4"/>
    <property type="match status" value="1"/>
</dbReference>
<gene>
    <name evidence="2" type="ORF">Lqui_1194</name>
</gene>
<keyword evidence="2" id="KW-0378">Hydrolase</keyword>